<dbReference type="GO" id="GO:0019252">
    <property type="term" value="P:starch biosynthetic process"/>
    <property type="evidence" value="ECO:0007669"/>
    <property type="project" value="UniProtKB-UniPathway"/>
</dbReference>
<dbReference type="PANTHER" id="PTHR45825">
    <property type="entry name" value="GRANULE-BOUND STARCH SYNTHASE 1, CHLOROPLASTIC/AMYLOPLASTIC"/>
    <property type="match status" value="1"/>
</dbReference>
<dbReference type="Pfam" id="PF08323">
    <property type="entry name" value="Glyco_transf_5"/>
    <property type="match status" value="2"/>
</dbReference>
<name>A0A822ZND4_NELNU</name>
<comment type="pathway">
    <text evidence="1">Glycan biosynthesis; starch biosynthesis.</text>
</comment>
<keyword evidence="2" id="KW-0328">Glycosyltransferase</keyword>
<comment type="caution">
    <text evidence="8">The sequence shown here is derived from an EMBL/GenBank/DDBJ whole genome shotgun (WGS) entry which is preliminary data.</text>
</comment>
<feature type="compositionally biased region" description="Basic and acidic residues" evidence="6">
    <location>
        <begin position="79"/>
        <end position="88"/>
    </location>
</feature>
<dbReference type="Proteomes" id="UP000607653">
    <property type="component" value="Unassembled WGS sequence"/>
</dbReference>
<feature type="region of interest" description="Disordered" evidence="6">
    <location>
        <begin position="44"/>
        <end position="91"/>
    </location>
</feature>
<keyword evidence="5" id="KW-0175">Coiled coil</keyword>
<keyword evidence="3" id="KW-0808">Transferase</keyword>
<dbReference type="EMBL" id="DUZY01000007">
    <property type="protein sequence ID" value="DAD46283.1"/>
    <property type="molecule type" value="Genomic_DNA"/>
</dbReference>
<keyword evidence="9" id="KW-1185">Reference proteome</keyword>
<evidence type="ECO:0000313" key="8">
    <source>
        <dbReference type="EMBL" id="DAD46283.1"/>
    </source>
</evidence>
<proteinExistence type="predicted"/>
<sequence length="283" mass="31422">MEQLSFKVNELEHRLAETSTEVREVKKNVREIRRLLEAFLSNKERSSMGSTNTNSRRPDWAEASSEQQIAAPTAAVTPKDQRAEDETVKSPPLVGDNVTNIIVEPAECAPLTKTGGLGDVAGALPKALARRGQGVMVVAPQYGNYAEIQEIGVRKRCKVDGQDMEVTFFQAYNDDMDFVFIDSPMFHNFEKNIYMGGRDDILKCMGLFDKAALEVPFCKYTRCIPVIHNVAHRGHGQVCDLCYEDLPQNYFKLYDPGGGKHFNVLATGLSAADRVVTVSHGYA</sequence>
<evidence type="ECO:0000256" key="1">
    <source>
        <dbReference type="ARBA" id="ARBA00004727"/>
    </source>
</evidence>
<dbReference type="SUPFAM" id="SSF53756">
    <property type="entry name" value="UDP-Glycosyltransferase/glycogen phosphorylase"/>
    <property type="match status" value="1"/>
</dbReference>
<accession>A0A822ZND4</accession>
<protein>
    <recommendedName>
        <fullName evidence="7">Starch synthase catalytic domain-containing protein</fullName>
    </recommendedName>
</protein>
<reference evidence="8 9" key="1">
    <citation type="journal article" date="2020" name="Mol. Biol. Evol.">
        <title>Distinct Expression and Methylation Patterns for Genes with Different Fates following a Single Whole-Genome Duplication in Flowering Plants.</title>
        <authorList>
            <person name="Shi T."/>
            <person name="Rahmani R.S."/>
            <person name="Gugger P.F."/>
            <person name="Wang M."/>
            <person name="Li H."/>
            <person name="Zhang Y."/>
            <person name="Li Z."/>
            <person name="Wang Q."/>
            <person name="Van de Peer Y."/>
            <person name="Marchal K."/>
            <person name="Chen J."/>
        </authorList>
    </citation>
    <scope>NUCLEOTIDE SEQUENCE [LARGE SCALE GENOMIC DNA]</scope>
    <source>
        <tissue evidence="8">Leaf</tissue>
    </source>
</reference>
<dbReference type="UniPathway" id="UPA00152"/>
<gene>
    <name evidence="8" type="ORF">HUJ06_004513</name>
</gene>
<evidence type="ECO:0000256" key="4">
    <source>
        <dbReference type="ARBA" id="ARBA00022922"/>
    </source>
</evidence>
<keyword evidence="4" id="KW-0750">Starch biosynthesis</keyword>
<dbReference type="InterPro" id="IPR013534">
    <property type="entry name" value="Starch_synth_cat_dom"/>
</dbReference>
<organism evidence="8 9">
    <name type="scientific">Nelumbo nucifera</name>
    <name type="common">Sacred lotus</name>
    <dbReference type="NCBI Taxonomy" id="4432"/>
    <lineage>
        <taxon>Eukaryota</taxon>
        <taxon>Viridiplantae</taxon>
        <taxon>Streptophyta</taxon>
        <taxon>Embryophyta</taxon>
        <taxon>Tracheophyta</taxon>
        <taxon>Spermatophyta</taxon>
        <taxon>Magnoliopsida</taxon>
        <taxon>Proteales</taxon>
        <taxon>Nelumbonaceae</taxon>
        <taxon>Nelumbo</taxon>
    </lineage>
</organism>
<feature type="domain" description="Starch synthase catalytic" evidence="7">
    <location>
        <begin position="106"/>
        <end position="215"/>
    </location>
</feature>
<dbReference type="Gene3D" id="3.40.50.2000">
    <property type="entry name" value="Glycogen Phosphorylase B"/>
    <property type="match status" value="2"/>
</dbReference>
<dbReference type="GO" id="GO:0016757">
    <property type="term" value="F:glycosyltransferase activity"/>
    <property type="evidence" value="ECO:0007669"/>
    <property type="project" value="UniProtKB-KW"/>
</dbReference>
<evidence type="ECO:0000259" key="7">
    <source>
        <dbReference type="Pfam" id="PF08323"/>
    </source>
</evidence>
<feature type="domain" description="Starch synthase catalytic" evidence="7">
    <location>
        <begin position="216"/>
        <end position="283"/>
    </location>
</feature>
<evidence type="ECO:0000256" key="6">
    <source>
        <dbReference type="SAM" id="MobiDB-lite"/>
    </source>
</evidence>
<feature type="coiled-coil region" evidence="5">
    <location>
        <begin position="1"/>
        <end position="42"/>
    </location>
</feature>
<evidence type="ECO:0000256" key="3">
    <source>
        <dbReference type="ARBA" id="ARBA00022679"/>
    </source>
</evidence>
<evidence type="ECO:0000313" key="9">
    <source>
        <dbReference type="Proteomes" id="UP000607653"/>
    </source>
</evidence>
<evidence type="ECO:0000256" key="2">
    <source>
        <dbReference type="ARBA" id="ARBA00022676"/>
    </source>
</evidence>
<dbReference type="PANTHER" id="PTHR45825:SF2">
    <property type="entry name" value="STARCH SYNTHASE 2, CHLOROPLASTIC_AMYLOPLASTIC"/>
    <property type="match status" value="1"/>
</dbReference>
<dbReference type="AlphaFoldDB" id="A0A822ZND4"/>
<evidence type="ECO:0000256" key="5">
    <source>
        <dbReference type="SAM" id="Coils"/>
    </source>
</evidence>